<protein>
    <submittedName>
        <fullName evidence="1">Uncharacterized protein</fullName>
    </submittedName>
</protein>
<evidence type="ECO:0000313" key="2">
    <source>
        <dbReference type="Proteomes" id="UP000600918"/>
    </source>
</evidence>
<proteinExistence type="predicted"/>
<dbReference type="AlphaFoldDB" id="A0A834NCY0"/>
<name>A0A834NCY0_VESPE</name>
<evidence type="ECO:0000313" key="1">
    <source>
        <dbReference type="EMBL" id="KAF7404390.1"/>
    </source>
</evidence>
<sequence length="103" mass="11745">MTTEQSSDEHSGISGGLEVIDLTLQRLILNEAIRYTDKQLISSGRVTGDIGSHSHFAAQTFWRPVIRRESGRYVARTLHLRGIYDGISFNIPRERQTKKDKME</sequence>
<comment type="caution">
    <text evidence="1">The sequence shown here is derived from an EMBL/GenBank/DDBJ whole genome shotgun (WGS) entry which is preliminary data.</text>
</comment>
<accession>A0A834NCY0</accession>
<dbReference type="Proteomes" id="UP000600918">
    <property type="component" value="Unassembled WGS sequence"/>
</dbReference>
<reference evidence="1" key="1">
    <citation type="journal article" date="2020" name="G3 (Bethesda)">
        <title>High-Quality Assemblies for Three Invasive Social Wasps from the &lt;i&gt;Vespula&lt;/i&gt; Genus.</title>
        <authorList>
            <person name="Harrop T.W.R."/>
            <person name="Guhlin J."/>
            <person name="McLaughlin G.M."/>
            <person name="Permina E."/>
            <person name="Stockwell P."/>
            <person name="Gilligan J."/>
            <person name="Le Lec M.F."/>
            <person name="Gruber M.A.M."/>
            <person name="Quinn O."/>
            <person name="Lovegrove M."/>
            <person name="Duncan E.J."/>
            <person name="Remnant E.J."/>
            <person name="Van Eeckhoven J."/>
            <person name="Graham B."/>
            <person name="Knapp R.A."/>
            <person name="Langford K.W."/>
            <person name="Kronenberg Z."/>
            <person name="Press M.O."/>
            <person name="Eacker S.M."/>
            <person name="Wilson-Rankin E.E."/>
            <person name="Purcell J."/>
            <person name="Lester P.J."/>
            <person name="Dearden P.K."/>
        </authorList>
    </citation>
    <scope>NUCLEOTIDE SEQUENCE</scope>
    <source>
        <strain evidence="1">Volc-1</strain>
    </source>
</reference>
<dbReference type="EMBL" id="JACSDY010000016">
    <property type="protein sequence ID" value="KAF7404390.1"/>
    <property type="molecule type" value="Genomic_DNA"/>
</dbReference>
<keyword evidence="2" id="KW-1185">Reference proteome</keyword>
<organism evidence="1 2">
    <name type="scientific">Vespula pensylvanica</name>
    <name type="common">Western yellow jacket</name>
    <name type="synonym">Wasp</name>
    <dbReference type="NCBI Taxonomy" id="30213"/>
    <lineage>
        <taxon>Eukaryota</taxon>
        <taxon>Metazoa</taxon>
        <taxon>Ecdysozoa</taxon>
        <taxon>Arthropoda</taxon>
        <taxon>Hexapoda</taxon>
        <taxon>Insecta</taxon>
        <taxon>Pterygota</taxon>
        <taxon>Neoptera</taxon>
        <taxon>Endopterygota</taxon>
        <taxon>Hymenoptera</taxon>
        <taxon>Apocrita</taxon>
        <taxon>Aculeata</taxon>
        <taxon>Vespoidea</taxon>
        <taxon>Vespidae</taxon>
        <taxon>Vespinae</taxon>
        <taxon>Vespula</taxon>
    </lineage>
</organism>
<gene>
    <name evidence="1" type="ORF">H0235_015084</name>
</gene>